<feature type="transmembrane region" description="Helical" evidence="1">
    <location>
        <begin position="33"/>
        <end position="59"/>
    </location>
</feature>
<comment type="caution">
    <text evidence="2">The sequence shown here is derived from an EMBL/GenBank/DDBJ whole genome shotgun (WGS) entry which is preliminary data.</text>
</comment>
<sequence length="366" mass="39688">MGSRDEDGGRDSGEREATLSWEWKARHILTDRFVLADFVTVMSIAGSAMCLLLSSIMIFQGDWDAAGRMAVFALVMTGAVAVLFLLIMLVIGGRFRYRFEIDEDAVTFTVLSGCVKTSNRLAVALGVLARRPGLTGAGLLAKSEEYNRIAFADLSTVRYYPKDHVIFLRARCNPKPIRLYCPPQAYPEAADRIRRGFARGRNRQKQEGRALGPSPVPRRMAATCAALAASLFLLAAPFDIPPGIALGMAALAVAAIWIPPAGKPVGGLLCLGSLGFVLYIARALVTVNVTTTEEQFRAFAASRGVALNEAVRLDNTFLGNYAPYELFDPERWTFFALAVLGALVLAFVGLTAFRAGYARRRPGISG</sequence>
<keyword evidence="1" id="KW-0812">Transmembrane</keyword>
<dbReference type="EMBL" id="JAAGRQ010000021">
    <property type="protein sequence ID" value="NDY56532.1"/>
    <property type="molecule type" value="Genomic_DNA"/>
</dbReference>
<evidence type="ECO:0000313" key="2">
    <source>
        <dbReference type="EMBL" id="NDY56532.1"/>
    </source>
</evidence>
<dbReference type="AlphaFoldDB" id="A0A7K3NK20"/>
<organism evidence="2 3">
    <name type="scientific">Desulfolutivibrio sulfodismutans</name>
    <dbReference type="NCBI Taxonomy" id="63561"/>
    <lineage>
        <taxon>Bacteria</taxon>
        <taxon>Pseudomonadati</taxon>
        <taxon>Thermodesulfobacteriota</taxon>
        <taxon>Desulfovibrionia</taxon>
        <taxon>Desulfovibrionales</taxon>
        <taxon>Desulfovibrionaceae</taxon>
        <taxon>Desulfolutivibrio</taxon>
    </lineage>
</organism>
<reference evidence="2 3" key="1">
    <citation type="submission" date="2020-02" db="EMBL/GenBank/DDBJ databases">
        <title>Comparative genomics of sulfur disproportionating microorganisms.</title>
        <authorList>
            <person name="Ward L.M."/>
            <person name="Bertran E."/>
            <person name="Johnston D.T."/>
        </authorList>
    </citation>
    <scope>NUCLEOTIDE SEQUENCE [LARGE SCALE GENOMIC DNA]</scope>
    <source>
        <strain evidence="2 3">DSM 3696</strain>
    </source>
</reference>
<feature type="transmembrane region" description="Helical" evidence="1">
    <location>
        <begin position="265"/>
        <end position="285"/>
    </location>
</feature>
<proteinExistence type="predicted"/>
<evidence type="ECO:0000313" key="3">
    <source>
        <dbReference type="Proteomes" id="UP000469724"/>
    </source>
</evidence>
<name>A0A7K3NK20_9BACT</name>
<protein>
    <submittedName>
        <fullName evidence="2">Uncharacterized protein</fullName>
    </submittedName>
</protein>
<feature type="transmembrane region" description="Helical" evidence="1">
    <location>
        <begin position="71"/>
        <end position="91"/>
    </location>
</feature>
<keyword evidence="3" id="KW-1185">Reference proteome</keyword>
<feature type="transmembrane region" description="Helical" evidence="1">
    <location>
        <begin position="332"/>
        <end position="353"/>
    </location>
</feature>
<dbReference type="Proteomes" id="UP000469724">
    <property type="component" value="Unassembled WGS sequence"/>
</dbReference>
<keyword evidence="1" id="KW-0472">Membrane</keyword>
<dbReference type="RefSeq" id="WP_163301583.1">
    <property type="nucleotide sequence ID" value="NZ_JAAGRQ010000021.1"/>
</dbReference>
<accession>A0A7K3NK20</accession>
<keyword evidence="1" id="KW-1133">Transmembrane helix</keyword>
<evidence type="ECO:0000256" key="1">
    <source>
        <dbReference type="SAM" id="Phobius"/>
    </source>
</evidence>
<gene>
    <name evidence="2" type="ORF">G3N56_07225</name>
</gene>